<protein>
    <recommendedName>
        <fullName evidence="4 13">Tetraacyldisaccharide 4'-kinase</fullName>
        <ecNumber evidence="3 13">2.7.1.130</ecNumber>
    </recommendedName>
    <alternativeName>
        <fullName evidence="12 13">Lipid A 4'-kinase</fullName>
    </alternativeName>
</protein>
<organism evidence="14 15">
    <name type="scientific">Pseudodesulfovibrio hydrargyri</name>
    <dbReference type="NCBI Taxonomy" id="2125990"/>
    <lineage>
        <taxon>Bacteria</taxon>
        <taxon>Pseudomonadati</taxon>
        <taxon>Thermodesulfobacteriota</taxon>
        <taxon>Desulfovibrionia</taxon>
        <taxon>Desulfovibrionales</taxon>
        <taxon>Desulfovibrionaceae</taxon>
    </lineage>
</organism>
<dbReference type="RefSeq" id="WP_071544768.1">
    <property type="nucleotide sequence ID" value="NZ_LKAQ01000004.1"/>
</dbReference>
<evidence type="ECO:0000256" key="3">
    <source>
        <dbReference type="ARBA" id="ARBA00012071"/>
    </source>
</evidence>
<accession>A0A1J5MRJ8</accession>
<dbReference type="Pfam" id="PF02606">
    <property type="entry name" value="LpxK"/>
    <property type="match status" value="1"/>
</dbReference>
<dbReference type="GO" id="GO:0005886">
    <property type="term" value="C:plasma membrane"/>
    <property type="evidence" value="ECO:0007669"/>
    <property type="project" value="TreeGrafter"/>
</dbReference>
<dbReference type="InterPro" id="IPR003758">
    <property type="entry name" value="LpxK"/>
</dbReference>
<comment type="similarity">
    <text evidence="13">Belongs to the LpxK family.</text>
</comment>
<dbReference type="EC" id="2.7.1.130" evidence="3 13"/>
<gene>
    <name evidence="13 14" type="primary">lpxK</name>
    <name evidence="14" type="ORF">BerOc1_01146</name>
</gene>
<dbReference type="GO" id="GO:0009244">
    <property type="term" value="P:lipopolysaccharide core region biosynthetic process"/>
    <property type="evidence" value="ECO:0007669"/>
    <property type="project" value="TreeGrafter"/>
</dbReference>
<dbReference type="OrthoDB" id="9766423at2"/>
<dbReference type="SUPFAM" id="SSF52540">
    <property type="entry name" value="P-loop containing nucleoside triphosphate hydrolases"/>
    <property type="match status" value="1"/>
</dbReference>
<dbReference type="NCBIfam" id="TIGR00682">
    <property type="entry name" value="lpxK"/>
    <property type="match status" value="1"/>
</dbReference>
<sequence>MPETVTHLQRMLSPLLRPFSWVYAGAMRFRAGLYRRGLLPRWEAPALTVSVGNIGWGGSGKTPVADWLLGWAESKAIPVALLTRGYRARPRHLPYEVKPGALAEEAGDEPLMLARAHEKALVMVDPNRTRAGKAAVQKTHPELIILDDGFQHMAVQRHVNLVLLRPDDLREEWNRVIPAGSWREPESALGRADAFLIKVGPRGFGQLRPRIDERLARFGRPVFSFRLAPTGLRNVIGGQTVRDFEGAPYLLVTGVGDPAQVSATAEAYFGYPPKRHRVFRDHHSYTKQDALDLAQEAARLGCIAVLCTPKDAVKLGSMCTEVFWHFDLSLEFGPSTLGERAKFSTWWERRYNSFRLRRADRAQHAAEYRARHEAGLPPAKGGNHG</sequence>
<name>A0A1J5MRJ8_9BACT</name>
<evidence type="ECO:0000256" key="11">
    <source>
        <dbReference type="ARBA" id="ARBA00023098"/>
    </source>
</evidence>
<keyword evidence="15" id="KW-1185">Reference proteome</keyword>
<dbReference type="GO" id="GO:0009029">
    <property type="term" value="F:lipid-A 4'-kinase activity"/>
    <property type="evidence" value="ECO:0007669"/>
    <property type="project" value="UniProtKB-UniRule"/>
</dbReference>
<evidence type="ECO:0000313" key="15">
    <source>
        <dbReference type="Proteomes" id="UP000181901"/>
    </source>
</evidence>
<evidence type="ECO:0000256" key="2">
    <source>
        <dbReference type="ARBA" id="ARBA00004870"/>
    </source>
</evidence>
<evidence type="ECO:0000256" key="10">
    <source>
        <dbReference type="ARBA" id="ARBA00022840"/>
    </source>
</evidence>
<dbReference type="HAMAP" id="MF_00409">
    <property type="entry name" value="LpxK"/>
    <property type="match status" value="1"/>
</dbReference>
<comment type="pathway">
    <text evidence="2 13">Glycolipid biosynthesis; lipid IV(A) biosynthesis; lipid IV(A) from (3R)-3-hydroxytetradecanoyl-[acyl-carrier-protein] and UDP-N-acetyl-alpha-D-glucosamine: step 6/6.</text>
</comment>
<evidence type="ECO:0000256" key="4">
    <source>
        <dbReference type="ARBA" id="ARBA00016436"/>
    </source>
</evidence>
<proteinExistence type="inferred from homology"/>
<keyword evidence="9 13" id="KW-0418">Kinase</keyword>
<dbReference type="GO" id="GO:0009245">
    <property type="term" value="P:lipid A biosynthetic process"/>
    <property type="evidence" value="ECO:0007669"/>
    <property type="project" value="UniProtKB-UniRule"/>
</dbReference>
<dbReference type="PANTHER" id="PTHR42724:SF1">
    <property type="entry name" value="TETRAACYLDISACCHARIDE 4'-KINASE, MITOCHONDRIAL-RELATED"/>
    <property type="match status" value="1"/>
</dbReference>
<evidence type="ECO:0000313" key="14">
    <source>
        <dbReference type="EMBL" id="OIQ49222.1"/>
    </source>
</evidence>
<evidence type="ECO:0000256" key="5">
    <source>
        <dbReference type="ARBA" id="ARBA00022516"/>
    </source>
</evidence>
<dbReference type="GO" id="GO:0005524">
    <property type="term" value="F:ATP binding"/>
    <property type="evidence" value="ECO:0007669"/>
    <property type="project" value="UniProtKB-UniRule"/>
</dbReference>
<comment type="function">
    <text evidence="1 13">Transfers the gamma-phosphate of ATP to the 4'-position of a tetraacyldisaccharide 1-phosphate intermediate (termed DS-1-P) to form tetraacyldisaccharide 1,4'-bis-phosphate (lipid IVA).</text>
</comment>
<feature type="binding site" evidence="13">
    <location>
        <begin position="55"/>
        <end position="62"/>
    </location>
    <ligand>
        <name>ATP</name>
        <dbReference type="ChEBI" id="CHEBI:30616"/>
    </ligand>
</feature>
<comment type="catalytic activity">
    <reaction evidence="13">
        <text>a lipid A disaccharide + ATP = a lipid IVA + ADP + H(+)</text>
        <dbReference type="Rhea" id="RHEA:67840"/>
        <dbReference type="ChEBI" id="CHEBI:15378"/>
        <dbReference type="ChEBI" id="CHEBI:30616"/>
        <dbReference type="ChEBI" id="CHEBI:176343"/>
        <dbReference type="ChEBI" id="CHEBI:176425"/>
        <dbReference type="ChEBI" id="CHEBI:456216"/>
        <dbReference type="EC" id="2.7.1.130"/>
    </reaction>
</comment>
<comment type="caution">
    <text evidence="14">The sequence shown here is derived from an EMBL/GenBank/DDBJ whole genome shotgun (WGS) entry which is preliminary data.</text>
</comment>
<reference evidence="14 15" key="1">
    <citation type="submission" date="2015-09" db="EMBL/GenBank/DDBJ databases">
        <title>Genome of Desulfovibrio dechloracetivorans BerOc1, a mercury methylating strain isolated from highly hydrocarbons and metals contaminated coastal sediments.</title>
        <authorList>
            <person name="Goni Urriza M."/>
            <person name="Gassie C."/>
            <person name="Bouchez O."/>
            <person name="Klopp C."/>
            <person name="Ranchou-Peyruse A."/>
            <person name="Remy G."/>
        </authorList>
    </citation>
    <scope>NUCLEOTIDE SEQUENCE [LARGE SCALE GENOMIC DNA]</scope>
    <source>
        <strain evidence="14 15">BerOc1</strain>
    </source>
</reference>
<dbReference type="EMBL" id="LKAQ01000004">
    <property type="protein sequence ID" value="OIQ49222.1"/>
    <property type="molecule type" value="Genomic_DNA"/>
</dbReference>
<keyword evidence="5 13" id="KW-0444">Lipid biosynthesis</keyword>
<keyword evidence="10 13" id="KW-0067">ATP-binding</keyword>
<evidence type="ECO:0000256" key="8">
    <source>
        <dbReference type="ARBA" id="ARBA00022741"/>
    </source>
</evidence>
<dbReference type="PANTHER" id="PTHR42724">
    <property type="entry name" value="TETRAACYLDISACCHARIDE 4'-KINASE"/>
    <property type="match status" value="1"/>
</dbReference>
<dbReference type="InterPro" id="IPR027417">
    <property type="entry name" value="P-loop_NTPase"/>
</dbReference>
<keyword evidence="11 13" id="KW-0443">Lipid metabolism</keyword>
<evidence type="ECO:0000256" key="13">
    <source>
        <dbReference type="HAMAP-Rule" id="MF_00409"/>
    </source>
</evidence>
<dbReference type="Proteomes" id="UP000181901">
    <property type="component" value="Unassembled WGS sequence"/>
</dbReference>
<evidence type="ECO:0000256" key="6">
    <source>
        <dbReference type="ARBA" id="ARBA00022556"/>
    </source>
</evidence>
<evidence type="ECO:0000256" key="7">
    <source>
        <dbReference type="ARBA" id="ARBA00022679"/>
    </source>
</evidence>
<evidence type="ECO:0000256" key="1">
    <source>
        <dbReference type="ARBA" id="ARBA00002274"/>
    </source>
</evidence>
<evidence type="ECO:0000256" key="12">
    <source>
        <dbReference type="ARBA" id="ARBA00029757"/>
    </source>
</evidence>
<keyword evidence="6 13" id="KW-0441">Lipid A biosynthesis</keyword>
<dbReference type="UniPathway" id="UPA00359">
    <property type="reaction ID" value="UER00482"/>
</dbReference>
<keyword evidence="8 13" id="KW-0547">Nucleotide-binding</keyword>
<dbReference type="AlphaFoldDB" id="A0A1J5MRJ8"/>
<evidence type="ECO:0000256" key="9">
    <source>
        <dbReference type="ARBA" id="ARBA00022777"/>
    </source>
</evidence>
<keyword evidence="7 13" id="KW-0808">Transferase</keyword>